<feature type="domain" description="SusD-like N-terminal" evidence="8">
    <location>
        <begin position="97"/>
        <end position="254"/>
    </location>
</feature>
<name>A0AA90ZLH4_9BACT</name>
<feature type="signal peptide" evidence="6">
    <location>
        <begin position="1"/>
        <end position="22"/>
    </location>
</feature>
<dbReference type="Pfam" id="PF14322">
    <property type="entry name" value="SusD-like_3"/>
    <property type="match status" value="1"/>
</dbReference>
<dbReference type="AlphaFoldDB" id="A0AA90ZLH4"/>
<keyword evidence="4" id="KW-0472">Membrane</keyword>
<sequence length="540" mass="60291">MIKIKNSILGVGLAFASLTTFTGCIDETQPTDIATSEQVSQSAAAVEGLVMAMPAFFNNLNETFYTPNNYHFNFGYGSMIRIRSTLTEPFVTPGSGYDWFAPWAENEGINQDAARSNFVWTYYYKFIQTANNVLATINEETATDEQKGYIAAAKAFRALAYLDLGRMYEYLPTDVTKGVNADGNDVTGLTVPIVKEGMAETDARNNPRVKKEDLIKFIKEDLEYAEQNIGKLTKTEKTLPHLDCVYGLEARLYMWEGDYAKAQAAADNAIKASSVQPMTQAQCLNTTTGFNNLADFMWGSQQTSEDVVVSTGIVNWISFMCNEQTFGYCGAGTGDYIRIDTLAYNRLNDTDFRKLEWVAPAGSPIANKVSFVNKTYGASMPPMASVKFRPNQGEMDAPSVAAATAFPVMRVEEMYYIRMEAAAQQDAAKGKELLELFMKTRDPKYTCKATSKEDIIKEIYFQKCIDLWGEGITFFDMKRLNYSLTRGYHGTNHSVGARINTNGRPATTNFLFYRTEAENNTALKGWNNPDPSGKYPLWTE</sequence>
<evidence type="ECO:0000256" key="2">
    <source>
        <dbReference type="ARBA" id="ARBA00006275"/>
    </source>
</evidence>
<dbReference type="InterPro" id="IPR033985">
    <property type="entry name" value="SusD-like_N"/>
</dbReference>
<evidence type="ECO:0000256" key="4">
    <source>
        <dbReference type="ARBA" id="ARBA00023136"/>
    </source>
</evidence>
<evidence type="ECO:0000313" key="9">
    <source>
        <dbReference type="EMBL" id="MQN12815.1"/>
    </source>
</evidence>
<protein>
    <submittedName>
        <fullName evidence="9">RagB/SusD family nutrient uptake outer membrane protein</fullName>
    </submittedName>
</protein>
<comment type="caution">
    <text evidence="9">The sequence shown here is derived from an EMBL/GenBank/DDBJ whole genome shotgun (WGS) entry which is preliminary data.</text>
</comment>
<dbReference type="Gene3D" id="1.25.40.390">
    <property type="match status" value="1"/>
</dbReference>
<comment type="similarity">
    <text evidence="2">Belongs to the SusD family.</text>
</comment>
<feature type="domain" description="RagB/SusD" evidence="7">
    <location>
        <begin position="402"/>
        <end position="492"/>
    </location>
</feature>
<evidence type="ECO:0000256" key="3">
    <source>
        <dbReference type="ARBA" id="ARBA00022729"/>
    </source>
</evidence>
<proteinExistence type="inferred from homology"/>
<dbReference type="GO" id="GO:0009279">
    <property type="term" value="C:cell outer membrane"/>
    <property type="evidence" value="ECO:0007669"/>
    <property type="project" value="UniProtKB-SubCell"/>
</dbReference>
<dbReference type="Proteomes" id="UP000442105">
    <property type="component" value="Unassembled WGS sequence"/>
</dbReference>
<evidence type="ECO:0000256" key="1">
    <source>
        <dbReference type="ARBA" id="ARBA00004442"/>
    </source>
</evidence>
<dbReference type="PROSITE" id="PS51257">
    <property type="entry name" value="PROKAR_LIPOPROTEIN"/>
    <property type="match status" value="1"/>
</dbReference>
<dbReference type="Pfam" id="PF07980">
    <property type="entry name" value="SusD_RagB"/>
    <property type="match status" value="1"/>
</dbReference>
<dbReference type="EMBL" id="VZCW01000215">
    <property type="protein sequence ID" value="MQN12815.1"/>
    <property type="molecule type" value="Genomic_DNA"/>
</dbReference>
<dbReference type="InterPro" id="IPR012944">
    <property type="entry name" value="SusD_RagB_dom"/>
</dbReference>
<organism evidence="9 10">
    <name type="scientific">Segatella copri</name>
    <dbReference type="NCBI Taxonomy" id="165179"/>
    <lineage>
        <taxon>Bacteria</taxon>
        <taxon>Pseudomonadati</taxon>
        <taxon>Bacteroidota</taxon>
        <taxon>Bacteroidia</taxon>
        <taxon>Bacteroidales</taxon>
        <taxon>Prevotellaceae</taxon>
        <taxon>Segatella</taxon>
    </lineage>
</organism>
<evidence type="ECO:0000256" key="5">
    <source>
        <dbReference type="ARBA" id="ARBA00023237"/>
    </source>
</evidence>
<evidence type="ECO:0000259" key="8">
    <source>
        <dbReference type="Pfam" id="PF14322"/>
    </source>
</evidence>
<gene>
    <name evidence="9" type="ORF">F7D95_08270</name>
</gene>
<comment type="subcellular location">
    <subcellularLocation>
        <location evidence="1">Cell outer membrane</location>
    </subcellularLocation>
</comment>
<evidence type="ECO:0000259" key="7">
    <source>
        <dbReference type="Pfam" id="PF07980"/>
    </source>
</evidence>
<evidence type="ECO:0000256" key="6">
    <source>
        <dbReference type="SAM" id="SignalP"/>
    </source>
</evidence>
<evidence type="ECO:0000313" key="10">
    <source>
        <dbReference type="Proteomes" id="UP000442105"/>
    </source>
</evidence>
<feature type="chain" id="PRO_5041706760" evidence="6">
    <location>
        <begin position="23"/>
        <end position="540"/>
    </location>
</feature>
<dbReference type="SUPFAM" id="SSF48452">
    <property type="entry name" value="TPR-like"/>
    <property type="match status" value="1"/>
</dbReference>
<accession>A0AA90ZLH4</accession>
<keyword evidence="3 6" id="KW-0732">Signal</keyword>
<keyword evidence="5" id="KW-0998">Cell outer membrane</keyword>
<dbReference type="RefSeq" id="WP_153128577.1">
    <property type="nucleotide sequence ID" value="NZ_VZCW01000215.1"/>
</dbReference>
<dbReference type="InterPro" id="IPR011990">
    <property type="entry name" value="TPR-like_helical_dom_sf"/>
</dbReference>
<reference evidence="10" key="1">
    <citation type="submission" date="2019-09" db="EMBL/GenBank/DDBJ databases">
        <title>Distinct polysaccharide growth profiles of human intestinal Prevotella copri isolates.</title>
        <authorList>
            <person name="Fehlner-Peach H."/>
            <person name="Magnabosco C."/>
            <person name="Raghavan V."/>
            <person name="Scher J.U."/>
            <person name="Tett A."/>
            <person name="Cox L.M."/>
            <person name="Gottsegen C."/>
            <person name="Watters A."/>
            <person name="Wiltshire- Gordon J.D."/>
            <person name="Segata N."/>
            <person name="Bonneau R."/>
            <person name="Littman D.R."/>
        </authorList>
    </citation>
    <scope>NUCLEOTIDE SEQUENCE [LARGE SCALE GENOMIC DNA]</scope>
    <source>
        <strain evidence="10">iAQ1179</strain>
    </source>
</reference>